<evidence type="ECO:0000256" key="5">
    <source>
        <dbReference type="ARBA" id="ARBA00022723"/>
    </source>
</evidence>
<evidence type="ECO:0000256" key="8">
    <source>
        <dbReference type="ARBA" id="ARBA00023242"/>
    </source>
</evidence>
<evidence type="ECO:0000256" key="4">
    <source>
        <dbReference type="ARBA" id="ARBA00022517"/>
    </source>
</evidence>
<keyword evidence="3" id="KW-0963">Cytoplasm</keyword>
<proteinExistence type="inferred from homology"/>
<keyword evidence="8" id="KW-0539">Nucleus</keyword>
<keyword evidence="6" id="KW-0863">Zinc-finger</keyword>
<comment type="subcellular location">
    <subcellularLocation>
        <location evidence="2">Cytoplasm</location>
    </subcellularLocation>
    <subcellularLocation>
        <location evidence="1">Nucleus</location>
    </subcellularLocation>
</comment>
<feature type="domain" description="C2H2-type" evidence="11">
    <location>
        <begin position="61"/>
        <end position="83"/>
    </location>
</feature>
<dbReference type="GO" id="GO:0005737">
    <property type="term" value="C:cytoplasm"/>
    <property type="evidence" value="ECO:0007669"/>
    <property type="project" value="UniProtKB-SubCell"/>
</dbReference>
<dbReference type="EMBL" id="LSSL01002832">
    <property type="protein sequence ID" value="OLY81050.1"/>
    <property type="molecule type" value="Genomic_DNA"/>
</dbReference>
<dbReference type="OrthoDB" id="24683at2759"/>
<dbReference type="PROSITE" id="PS00028">
    <property type="entry name" value="ZINC_FINGER_C2H2_1"/>
    <property type="match status" value="1"/>
</dbReference>
<dbReference type="InterPro" id="IPR003604">
    <property type="entry name" value="Matrin/U1-like-C_Znf_C2H2"/>
</dbReference>
<accession>A0A1R0GVW8</accession>
<dbReference type="FunFam" id="3.30.160.60:FF:000299">
    <property type="entry name" value="Zinc finger protein 593"/>
    <property type="match status" value="1"/>
</dbReference>
<keyword evidence="5" id="KW-0479">Metal-binding</keyword>
<dbReference type="GO" id="GO:0042254">
    <property type="term" value="P:ribosome biogenesis"/>
    <property type="evidence" value="ECO:0007669"/>
    <property type="project" value="UniProtKB-KW"/>
</dbReference>
<dbReference type="GO" id="GO:0005634">
    <property type="term" value="C:nucleus"/>
    <property type="evidence" value="ECO:0007669"/>
    <property type="project" value="UniProtKB-SubCell"/>
</dbReference>
<dbReference type="Pfam" id="PF12171">
    <property type="entry name" value="zf-C2H2_jaz"/>
    <property type="match status" value="1"/>
</dbReference>
<dbReference type="STRING" id="133383.A0A1R0GVW8"/>
<feature type="compositionally biased region" description="Basic and acidic residues" evidence="10">
    <location>
        <begin position="123"/>
        <end position="140"/>
    </location>
</feature>
<gene>
    <name evidence="12" type="ORF">AYI68_g4850</name>
</gene>
<dbReference type="InterPro" id="IPR022755">
    <property type="entry name" value="Znf_C2H2_jaz"/>
</dbReference>
<dbReference type="PANTHER" id="PTHR46095">
    <property type="entry name" value="ZINC FINGER PROTEIN 593"/>
    <property type="match status" value="1"/>
</dbReference>
<dbReference type="AlphaFoldDB" id="A0A1R0GVW8"/>
<dbReference type="GO" id="GO:0003676">
    <property type="term" value="F:nucleic acid binding"/>
    <property type="evidence" value="ECO:0007669"/>
    <property type="project" value="InterPro"/>
</dbReference>
<dbReference type="Gene3D" id="3.30.160.60">
    <property type="entry name" value="Classic Zinc Finger"/>
    <property type="match status" value="1"/>
</dbReference>
<dbReference type="GO" id="GO:0008270">
    <property type="term" value="F:zinc ion binding"/>
    <property type="evidence" value="ECO:0007669"/>
    <property type="project" value="UniProtKB-KW"/>
</dbReference>
<evidence type="ECO:0000259" key="11">
    <source>
        <dbReference type="PROSITE" id="PS00028"/>
    </source>
</evidence>
<comment type="similarity">
    <text evidence="9">Belongs to the ZNF593/BUD20 C2H2-type zinc-finger protein family.</text>
</comment>
<evidence type="ECO:0000256" key="10">
    <source>
        <dbReference type="SAM" id="MobiDB-lite"/>
    </source>
</evidence>
<dbReference type="PANTHER" id="PTHR46095:SF1">
    <property type="entry name" value="ZINC FINGER PROTEIN 593"/>
    <property type="match status" value="1"/>
</dbReference>
<feature type="compositionally biased region" description="Polar residues" evidence="10">
    <location>
        <begin position="105"/>
        <end position="120"/>
    </location>
</feature>
<organism evidence="12 13">
    <name type="scientific">Smittium mucronatum</name>
    <dbReference type="NCBI Taxonomy" id="133383"/>
    <lineage>
        <taxon>Eukaryota</taxon>
        <taxon>Fungi</taxon>
        <taxon>Fungi incertae sedis</taxon>
        <taxon>Zoopagomycota</taxon>
        <taxon>Kickxellomycotina</taxon>
        <taxon>Harpellomycetes</taxon>
        <taxon>Harpellales</taxon>
        <taxon>Legeriomycetaceae</taxon>
        <taxon>Smittium</taxon>
    </lineage>
</organism>
<dbReference type="InterPro" id="IPR036236">
    <property type="entry name" value="Znf_C2H2_sf"/>
</dbReference>
<keyword evidence="4" id="KW-0690">Ribosome biogenesis</keyword>
<feature type="compositionally biased region" description="Basic residues" evidence="10">
    <location>
        <begin position="1"/>
        <end position="11"/>
    </location>
</feature>
<comment type="caution">
    <text evidence="12">The sequence shown here is derived from an EMBL/GenBank/DDBJ whole genome shotgun (WGS) entry which is preliminary data.</text>
</comment>
<name>A0A1R0GVW8_9FUNG</name>
<evidence type="ECO:0000256" key="2">
    <source>
        <dbReference type="ARBA" id="ARBA00004496"/>
    </source>
</evidence>
<feature type="region of interest" description="Disordered" evidence="10">
    <location>
        <begin position="103"/>
        <end position="140"/>
    </location>
</feature>
<dbReference type="Proteomes" id="UP000187455">
    <property type="component" value="Unassembled WGS sequence"/>
</dbReference>
<dbReference type="InterPro" id="IPR013087">
    <property type="entry name" value="Znf_C2H2_type"/>
</dbReference>
<evidence type="ECO:0000256" key="6">
    <source>
        <dbReference type="ARBA" id="ARBA00022771"/>
    </source>
</evidence>
<keyword evidence="13" id="KW-1185">Reference proteome</keyword>
<dbReference type="InterPro" id="IPR051879">
    <property type="entry name" value="C2H2-ZF_Maturation_Protein"/>
</dbReference>
<evidence type="ECO:0000256" key="1">
    <source>
        <dbReference type="ARBA" id="ARBA00004123"/>
    </source>
</evidence>
<reference evidence="12 13" key="1">
    <citation type="journal article" date="2016" name="Mol. Biol. Evol.">
        <title>Genome-Wide Survey of Gut Fungi (Harpellales) Reveals the First Horizontally Transferred Ubiquitin Gene from a Mosquito Host.</title>
        <authorList>
            <person name="Wang Y."/>
            <person name="White M.M."/>
            <person name="Kvist S."/>
            <person name="Moncalvo J.M."/>
        </authorList>
    </citation>
    <scope>NUCLEOTIDE SEQUENCE [LARGE SCALE GENOMIC DNA]</scope>
    <source>
        <strain evidence="12 13">ALG-7-W6</strain>
    </source>
</reference>
<protein>
    <submittedName>
        <fullName evidence="12">Zinc finger protein 593</fullName>
    </submittedName>
</protein>
<feature type="region of interest" description="Disordered" evidence="10">
    <location>
        <begin position="1"/>
        <end position="20"/>
    </location>
</feature>
<evidence type="ECO:0000313" key="13">
    <source>
        <dbReference type="Proteomes" id="UP000187455"/>
    </source>
</evidence>
<dbReference type="SUPFAM" id="SSF57667">
    <property type="entry name" value="beta-beta-alpha zinc fingers"/>
    <property type="match status" value="1"/>
</dbReference>
<dbReference type="SMART" id="SM00451">
    <property type="entry name" value="ZnF_U1"/>
    <property type="match status" value="1"/>
</dbReference>
<evidence type="ECO:0000256" key="3">
    <source>
        <dbReference type="ARBA" id="ARBA00022490"/>
    </source>
</evidence>
<keyword evidence="7" id="KW-0862">Zinc</keyword>
<evidence type="ECO:0000256" key="9">
    <source>
        <dbReference type="ARBA" id="ARBA00038064"/>
    </source>
</evidence>
<sequence length="140" mass="16181">MGRLRRSRTHKGIKDVTKKYRLKRKTKDLDQIQQDLMPENKEKIENADLDADLPGQGQHYCIECNKYFIDSEANSKHKASKVHKRRLRQLKVPAYTQKEAELSAGMSTTSILGEPQQSSLIRLKRENDAKKELANKMSLD</sequence>
<dbReference type="GO" id="GO:0043021">
    <property type="term" value="F:ribonucleoprotein complex binding"/>
    <property type="evidence" value="ECO:0007669"/>
    <property type="project" value="UniProtKB-ARBA"/>
</dbReference>
<evidence type="ECO:0000313" key="12">
    <source>
        <dbReference type="EMBL" id="OLY81050.1"/>
    </source>
</evidence>
<evidence type="ECO:0000256" key="7">
    <source>
        <dbReference type="ARBA" id="ARBA00022833"/>
    </source>
</evidence>